<evidence type="ECO:0000256" key="2">
    <source>
        <dbReference type="SAM" id="Phobius"/>
    </source>
</evidence>
<feature type="transmembrane region" description="Helical" evidence="2">
    <location>
        <begin position="267"/>
        <end position="287"/>
    </location>
</feature>
<keyword evidence="4" id="KW-1185">Reference proteome</keyword>
<name>A0A6H9WFT9_9MICO</name>
<reference evidence="3 4" key="1">
    <citation type="submission" date="2019-09" db="EMBL/GenBank/DDBJ databases">
        <title>Phylogeny of genus Pseudoclavibacter and closely related genus.</title>
        <authorList>
            <person name="Li Y."/>
        </authorList>
    </citation>
    <scope>NUCLEOTIDE SEQUENCE [LARGE SCALE GENOMIC DNA]</scope>
    <source>
        <strain evidence="3 4">EGI 60007</strain>
    </source>
</reference>
<evidence type="ECO:0000313" key="4">
    <source>
        <dbReference type="Proteomes" id="UP000431744"/>
    </source>
</evidence>
<evidence type="ECO:0000256" key="1">
    <source>
        <dbReference type="SAM" id="MobiDB-lite"/>
    </source>
</evidence>
<comment type="caution">
    <text evidence="3">The sequence shown here is derived from an EMBL/GenBank/DDBJ whole genome shotgun (WGS) entry which is preliminary data.</text>
</comment>
<keyword evidence="2" id="KW-1133">Transmembrane helix</keyword>
<dbReference type="Proteomes" id="UP000431744">
    <property type="component" value="Unassembled WGS sequence"/>
</dbReference>
<keyword evidence="2" id="KW-0812">Transmembrane</keyword>
<evidence type="ECO:0000313" key="3">
    <source>
        <dbReference type="EMBL" id="KAB1647794.1"/>
    </source>
</evidence>
<evidence type="ECO:0008006" key="5">
    <source>
        <dbReference type="Google" id="ProtNLM"/>
    </source>
</evidence>
<sequence length="294" mass="29041">MATSRRRATRRIPALALALGVVAGGITVGMAPASPQAFASAADGAEAPGQATPAVTTDKGEYLTTGTVEYIGTNFVPGDPVRIIVEGPLSGAFDGEADADGSVGGTLQIVEVTDDGVTTGNTLDWTPGHYTLTLSQEVPVAEPECLAPVDSDAPTPTPPEMTPTPTATTGTDGDDDAQAPGETGGDDGTDSIPGTDGAHADAGDDADDGTTGALGPAPESETVKSACGPTVPLEATTTFSVVEPDPAAAQPVDGGDQLAPTGSDDHLGIAGIGLLALAAGATALACLRRRSRTQ</sequence>
<dbReference type="RefSeq" id="WP_158029687.1">
    <property type="nucleotide sequence ID" value="NZ_BMHG01000001.1"/>
</dbReference>
<accession>A0A6H9WFT9</accession>
<organism evidence="3 4">
    <name type="scientific">Pseudoclavibacter endophyticus</name>
    <dbReference type="NCBI Taxonomy" id="1778590"/>
    <lineage>
        <taxon>Bacteria</taxon>
        <taxon>Bacillati</taxon>
        <taxon>Actinomycetota</taxon>
        <taxon>Actinomycetes</taxon>
        <taxon>Micrococcales</taxon>
        <taxon>Microbacteriaceae</taxon>
        <taxon>Pseudoclavibacter</taxon>
    </lineage>
</organism>
<dbReference type="EMBL" id="WBJY01000003">
    <property type="protein sequence ID" value="KAB1647794.1"/>
    <property type="molecule type" value="Genomic_DNA"/>
</dbReference>
<gene>
    <name evidence="3" type="ORF">F8O04_12275</name>
</gene>
<proteinExistence type="predicted"/>
<feature type="region of interest" description="Disordered" evidence="1">
    <location>
        <begin position="146"/>
        <end position="229"/>
    </location>
</feature>
<protein>
    <recommendedName>
        <fullName evidence="5">LPXTG cell wall anchor domain-containing protein</fullName>
    </recommendedName>
</protein>
<keyword evidence="2" id="KW-0472">Membrane</keyword>
<dbReference type="AlphaFoldDB" id="A0A6H9WFT9"/>
<feature type="region of interest" description="Disordered" evidence="1">
    <location>
        <begin position="242"/>
        <end position="261"/>
    </location>
</feature>